<proteinExistence type="predicted"/>
<dbReference type="HOGENOM" id="CLU_2639425_0_0_1"/>
<dbReference type="Gene3D" id="3.40.190.80">
    <property type="match status" value="1"/>
</dbReference>
<dbReference type="AlphaFoldDB" id="A0A0D2HAV3"/>
<reference evidence="1 2" key="1">
    <citation type="submission" date="2015-01" db="EMBL/GenBank/DDBJ databases">
        <title>The Genome Sequence of Rhinocladiella mackenzie CBS 650.93.</title>
        <authorList>
            <consortium name="The Broad Institute Genomics Platform"/>
            <person name="Cuomo C."/>
            <person name="de Hoog S."/>
            <person name="Gorbushina A."/>
            <person name="Stielow B."/>
            <person name="Teixiera M."/>
            <person name="Abouelleil A."/>
            <person name="Chapman S.B."/>
            <person name="Priest M."/>
            <person name="Young S.K."/>
            <person name="Wortman J."/>
            <person name="Nusbaum C."/>
            <person name="Birren B."/>
        </authorList>
    </citation>
    <scope>NUCLEOTIDE SEQUENCE [LARGE SCALE GENOMIC DNA]</scope>
    <source>
        <strain evidence="1 2">CBS 650.93</strain>
    </source>
</reference>
<dbReference type="Proteomes" id="UP000053617">
    <property type="component" value="Unassembled WGS sequence"/>
</dbReference>
<evidence type="ECO:0000313" key="2">
    <source>
        <dbReference type="Proteomes" id="UP000053617"/>
    </source>
</evidence>
<dbReference type="GeneID" id="25290292"/>
<dbReference type="VEuPathDB" id="FungiDB:Z518_02221"/>
<evidence type="ECO:0000313" key="1">
    <source>
        <dbReference type="EMBL" id="KIX07568.1"/>
    </source>
</evidence>
<sequence length="77" mass="8847">MPEQCVDFEELGGKLTDLHGQRIDFGVGRRLYGSYGFVAAMEDTHEKAPMGMNTILEQMTFNYLSWRISFFVVFCTL</sequence>
<dbReference type="OrthoDB" id="411145at2759"/>
<dbReference type="RefSeq" id="XP_013274704.1">
    <property type="nucleotide sequence ID" value="XM_013419250.1"/>
</dbReference>
<accession>A0A0D2HAV3</accession>
<dbReference type="EMBL" id="KN847476">
    <property type="protein sequence ID" value="KIX07568.1"/>
    <property type="molecule type" value="Genomic_DNA"/>
</dbReference>
<protein>
    <submittedName>
        <fullName evidence="1">Rhinocladiella mackenziei CBS 650.93 unplaced genomic scaffold supercont1.2, whole genome shotgun sequence</fullName>
    </submittedName>
</protein>
<name>A0A0D2HAV3_9EURO</name>
<gene>
    <name evidence="1" type="ORF">Z518_02221</name>
</gene>
<organism evidence="1 2">
    <name type="scientific">Rhinocladiella mackenziei CBS 650.93</name>
    <dbReference type="NCBI Taxonomy" id="1442369"/>
    <lineage>
        <taxon>Eukaryota</taxon>
        <taxon>Fungi</taxon>
        <taxon>Dikarya</taxon>
        <taxon>Ascomycota</taxon>
        <taxon>Pezizomycotina</taxon>
        <taxon>Eurotiomycetes</taxon>
        <taxon>Chaetothyriomycetidae</taxon>
        <taxon>Chaetothyriales</taxon>
        <taxon>Herpotrichiellaceae</taxon>
        <taxon>Rhinocladiella</taxon>
    </lineage>
</organism>
<keyword evidence="2" id="KW-1185">Reference proteome</keyword>